<keyword evidence="2" id="KW-1133">Transmembrane helix</keyword>
<reference evidence="4" key="1">
    <citation type="journal article" date="2019" name="Int. J. Syst. Evol. Microbiol.">
        <title>The Global Catalogue of Microorganisms (GCM) 10K type strain sequencing project: providing services to taxonomists for standard genome sequencing and annotation.</title>
        <authorList>
            <consortium name="The Broad Institute Genomics Platform"/>
            <consortium name="The Broad Institute Genome Sequencing Center for Infectious Disease"/>
            <person name="Wu L."/>
            <person name="Ma J."/>
        </authorList>
    </citation>
    <scope>NUCLEOTIDE SEQUENCE [LARGE SCALE GENOMIC DNA]</scope>
    <source>
        <strain evidence="4">JCM 14736</strain>
    </source>
</reference>
<evidence type="ECO:0000313" key="3">
    <source>
        <dbReference type="EMBL" id="GAA1798121.1"/>
    </source>
</evidence>
<sequence>MRTPDRRGRGDRTEPSGFPGDLPAEAVERIGILAARSVSVDRELRRTLAPRLAATHAIARRARADAAAGARRTAQGRGAPPERPGRGTRILWGALCIALMVALIALAATFGPIKHSSTTRPDVPWAIAVVAGIVALSTAALLHLLPSPRRGYPLYVAEVCAWLSAGMLVLVILYRAFGLHWRETEFSPEQIRLWLLCATTVAPLTVLLASRWRRRRARLSPEERLRGSQRPRPPGADAFVAALRTIVEAAGGIPQAVRDDWRARLDREARRAAGTGTGGAPAGAGAGGILAALAAADGLDPVEVLARIHADGGRDVERVAAALR</sequence>
<organism evidence="3 4">
    <name type="scientific">Leucobacter iarius</name>
    <dbReference type="NCBI Taxonomy" id="333963"/>
    <lineage>
        <taxon>Bacteria</taxon>
        <taxon>Bacillati</taxon>
        <taxon>Actinomycetota</taxon>
        <taxon>Actinomycetes</taxon>
        <taxon>Micrococcales</taxon>
        <taxon>Microbacteriaceae</taxon>
        <taxon>Leucobacter</taxon>
    </lineage>
</organism>
<dbReference type="Proteomes" id="UP001500851">
    <property type="component" value="Unassembled WGS sequence"/>
</dbReference>
<dbReference type="RefSeq" id="WP_344033364.1">
    <property type="nucleotide sequence ID" value="NZ_BAAAOB010000005.1"/>
</dbReference>
<keyword evidence="2" id="KW-0472">Membrane</keyword>
<feature type="region of interest" description="Disordered" evidence="1">
    <location>
        <begin position="1"/>
        <end position="22"/>
    </location>
</feature>
<dbReference type="EMBL" id="BAAAOB010000005">
    <property type="protein sequence ID" value="GAA1798121.1"/>
    <property type="molecule type" value="Genomic_DNA"/>
</dbReference>
<proteinExistence type="predicted"/>
<feature type="transmembrane region" description="Helical" evidence="2">
    <location>
        <begin position="125"/>
        <end position="145"/>
    </location>
</feature>
<comment type="caution">
    <text evidence="3">The sequence shown here is derived from an EMBL/GenBank/DDBJ whole genome shotgun (WGS) entry which is preliminary data.</text>
</comment>
<name>A0ABP4XY46_9MICO</name>
<feature type="transmembrane region" description="Helical" evidence="2">
    <location>
        <begin position="90"/>
        <end position="113"/>
    </location>
</feature>
<gene>
    <name evidence="3" type="ORF">GCM10009768_28940</name>
</gene>
<evidence type="ECO:0000256" key="1">
    <source>
        <dbReference type="SAM" id="MobiDB-lite"/>
    </source>
</evidence>
<feature type="transmembrane region" description="Helical" evidence="2">
    <location>
        <begin position="193"/>
        <end position="210"/>
    </location>
</feature>
<accession>A0ABP4XY46</accession>
<feature type="compositionally biased region" description="Basic and acidic residues" evidence="1">
    <location>
        <begin position="1"/>
        <end position="14"/>
    </location>
</feature>
<keyword evidence="2" id="KW-0812">Transmembrane</keyword>
<evidence type="ECO:0000313" key="4">
    <source>
        <dbReference type="Proteomes" id="UP001500851"/>
    </source>
</evidence>
<keyword evidence="4" id="KW-1185">Reference proteome</keyword>
<feature type="transmembrane region" description="Helical" evidence="2">
    <location>
        <begin position="152"/>
        <end position="173"/>
    </location>
</feature>
<evidence type="ECO:0000256" key="2">
    <source>
        <dbReference type="SAM" id="Phobius"/>
    </source>
</evidence>
<protein>
    <submittedName>
        <fullName evidence="3">Uncharacterized protein</fullName>
    </submittedName>
</protein>